<dbReference type="PROSITE" id="PS51679">
    <property type="entry name" value="SAM_MT_C5"/>
    <property type="match status" value="1"/>
</dbReference>
<protein>
    <recommendedName>
        <fullName evidence="1">DNA (cytosine-5-)-methyltransferase</fullName>
        <ecNumber evidence="1">2.1.1.37</ecNumber>
    </recommendedName>
</protein>
<dbReference type="GO" id="GO:0003886">
    <property type="term" value="F:DNA (cytosine-5-)-methyltransferase activity"/>
    <property type="evidence" value="ECO:0007669"/>
    <property type="project" value="UniProtKB-EC"/>
</dbReference>
<evidence type="ECO:0000313" key="6">
    <source>
        <dbReference type="EMBL" id="VFR65835.1"/>
    </source>
</evidence>
<dbReference type="InterPro" id="IPR029063">
    <property type="entry name" value="SAM-dependent_MTases_sf"/>
</dbReference>
<sequence>MTKKIACVDLFCGAGGLTHGFILEGLPVVAGIDLDPACRFPYEQNNGQARFLERDIGAVTTDELKGLFGDADVTILAGCAPCQPFSTYAQRYELNGKDGKWGLLYQFARLAEGAMPDVITMENVPTVAKHEVFHDFVDTLKRLGYEVWHDVVDSSLYGVPQTRRRMVLLASKHGKIKMIEPTLKKPKTVKQAIGRLRPLSAGESAPKDKLHVTSTLSDTNLKRIKVSKPGGTWRDWPQSLVAECHRADSGRTYPGVYGRMEWDKPAPTMTTQCYGFGNGRFGHPEQDRAISLREAAILQSFPRDYKFIPKRGEVSFKVLGRLIGNAVPVDLGRAIARSIDQHLASVPAK</sequence>
<accession>A0A484XLD4</accession>
<keyword evidence="4" id="KW-0949">S-adenosyl-L-methionine</keyword>
<evidence type="ECO:0000313" key="8">
    <source>
        <dbReference type="EMBL" id="VFS25130.1"/>
    </source>
</evidence>
<dbReference type="PRINTS" id="PR00105">
    <property type="entry name" value="C5METTRFRASE"/>
</dbReference>
<dbReference type="GO" id="GO:0032259">
    <property type="term" value="P:methylation"/>
    <property type="evidence" value="ECO:0007669"/>
    <property type="project" value="UniProtKB-KW"/>
</dbReference>
<name>A0A484XLD4_9ZZZZ</name>
<dbReference type="EMBL" id="CAADIK010000012">
    <property type="protein sequence ID" value="VFR65835.1"/>
    <property type="molecule type" value="Genomic_DNA"/>
</dbReference>
<organism evidence="8">
    <name type="scientific">plant metagenome</name>
    <dbReference type="NCBI Taxonomy" id="1297885"/>
    <lineage>
        <taxon>unclassified sequences</taxon>
        <taxon>metagenomes</taxon>
        <taxon>organismal metagenomes</taxon>
    </lineage>
</organism>
<reference evidence="8" key="1">
    <citation type="submission" date="2019-03" db="EMBL/GenBank/DDBJ databases">
        <authorList>
            <person name="Danneels B."/>
        </authorList>
    </citation>
    <scope>NUCLEOTIDE SEQUENCE</scope>
</reference>
<keyword evidence="2 8" id="KW-0489">Methyltransferase</keyword>
<dbReference type="Gene3D" id="3.40.50.150">
    <property type="entry name" value="Vaccinia Virus protein VP39"/>
    <property type="match status" value="1"/>
</dbReference>
<keyword evidence="3 8" id="KW-0808">Transferase</keyword>
<dbReference type="PANTHER" id="PTHR10629">
    <property type="entry name" value="CYTOSINE-SPECIFIC METHYLTRANSFERASE"/>
    <property type="match status" value="1"/>
</dbReference>
<evidence type="ECO:0000256" key="3">
    <source>
        <dbReference type="ARBA" id="ARBA00022679"/>
    </source>
</evidence>
<evidence type="ECO:0000313" key="5">
    <source>
        <dbReference type="EMBL" id="VFR53209.1"/>
    </source>
</evidence>
<dbReference type="SUPFAM" id="SSF53335">
    <property type="entry name" value="S-adenosyl-L-methionine-dependent methyltransferases"/>
    <property type="match status" value="1"/>
</dbReference>
<dbReference type="InterPro" id="IPR050390">
    <property type="entry name" value="C5-Methyltransferase"/>
</dbReference>
<evidence type="ECO:0000313" key="7">
    <source>
        <dbReference type="EMBL" id="VFR92747.1"/>
    </source>
</evidence>
<dbReference type="PANTHER" id="PTHR10629:SF52">
    <property type="entry name" value="DNA (CYTOSINE-5)-METHYLTRANSFERASE 1"/>
    <property type="match status" value="1"/>
</dbReference>
<dbReference type="GO" id="GO:0044027">
    <property type="term" value="P:negative regulation of gene expression via chromosomal CpG island methylation"/>
    <property type="evidence" value="ECO:0007669"/>
    <property type="project" value="TreeGrafter"/>
</dbReference>
<evidence type="ECO:0000256" key="1">
    <source>
        <dbReference type="ARBA" id="ARBA00011975"/>
    </source>
</evidence>
<dbReference type="GO" id="GO:0003677">
    <property type="term" value="F:DNA binding"/>
    <property type="evidence" value="ECO:0007669"/>
    <property type="project" value="TreeGrafter"/>
</dbReference>
<dbReference type="Pfam" id="PF00145">
    <property type="entry name" value="DNA_methylase"/>
    <property type="match status" value="1"/>
</dbReference>
<dbReference type="GO" id="GO:0005634">
    <property type="term" value="C:nucleus"/>
    <property type="evidence" value="ECO:0007669"/>
    <property type="project" value="TreeGrafter"/>
</dbReference>
<dbReference type="InterPro" id="IPR001525">
    <property type="entry name" value="C5_MeTfrase"/>
</dbReference>
<dbReference type="EMBL" id="CAADII010000007">
    <property type="protein sequence ID" value="VFR53209.1"/>
    <property type="molecule type" value="Genomic_DNA"/>
</dbReference>
<dbReference type="NCBIfam" id="TIGR00675">
    <property type="entry name" value="dcm"/>
    <property type="match status" value="1"/>
</dbReference>
<proteinExistence type="predicted"/>
<dbReference type="EMBL" id="CAADIZ010000030">
    <property type="protein sequence ID" value="VFS25130.1"/>
    <property type="molecule type" value="Genomic_DNA"/>
</dbReference>
<dbReference type="PROSITE" id="PS00095">
    <property type="entry name" value="C5_MTASE_2"/>
    <property type="match status" value="1"/>
</dbReference>
<dbReference type="EC" id="2.1.1.37" evidence="1"/>
<evidence type="ECO:0000256" key="2">
    <source>
        <dbReference type="ARBA" id="ARBA00022603"/>
    </source>
</evidence>
<dbReference type="Gene3D" id="3.90.120.10">
    <property type="entry name" value="DNA Methylase, subunit A, domain 2"/>
    <property type="match status" value="1"/>
</dbReference>
<gene>
    <name evidence="5" type="ORF">BRI6_2752</name>
    <name evidence="6" type="ORF">BRI9_2808</name>
    <name evidence="7" type="ORF">IVO3_2809</name>
    <name evidence="8" type="ORF">RAN7_2780</name>
</gene>
<dbReference type="InterPro" id="IPR031303">
    <property type="entry name" value="C5_meth_CS"/>
</dbReference>
<evidence type="ECO:0000256" key="4">
    <source>
        <dbReference type="ARBA" id="ARBA00022691"/>
    </source>
</evidence>
<dbReference type="EMBL" id="CAADIP010000031">
    <property type="protein sequence ID" value="VFR92747.1"/>
    <property type="molecule type" value="Genomic_DNA"/>
</dbReference>
<dbReference type="AlphaFoldDB" id="A0A484XLD4"/>